<evidence type="ECO:0000313" key="1">
    <source>
        <dbReference type="EMBL" id="PIC16531.1"/>
    </source>
</evidence>
<gene>
    <name evidence="1" type="primary">Cnig_chr_X.g23107</name>
    <name evidence="1" type="ORF">B9Z55_023107</name>
</gene>
<comment type="caution">
    <text evidence="1">The sequence shown here is derived from an EMBL/GenBank/DDBJ whole genome shotgun (WGS) entry which is preliminary data.</text>
</comment>
<evidence type="ECO:0000313" key="2">
    <source>
        <dbReference type="Proteomes" id="UP000230233"/>
    </source>
</evidence>
<organism evidence="1 2">
    <name type="scientific">Caenorhabditis nigoni</name>
    <dbReference type="NCBI Taxonomy" id="1611254"/>
    <lineage>
        <taxon>Eukaryota</taxon>
        <taxon>Metazoa</taxon>
        <taxon>Ecdysozoa</taxon>
        <taxon>Nematoda</taxon>
        <taxon>Chromadorea</taxon>
        <taxon>Rhabditida</taxon>
        <taxon>Rhabditina</taxon>
        <taxon>Rhabditomorpha</taxon>
        <taxon>Rhabditoidea</taxon>
        <taxon>Rhabditidae</taxon>
        <taxon>Peloderinae</taxon>
        <taxon>Caenorhabditis</taxon>
    </lineage>
</organism>
<proteinExistence type="predicted"/>
<reference evidence="2" key="1">
    <citation type="submission" date="2017-10" db="EMBL/GenBank/DDBJ databases">
        <title>Rapid genome shrinkage in a self-fertile nematode reveals novel sperm competition proteins.</title>
        <authorList>
            <person name="Yin D."/>
            <person name="Schwarz E.M."/>
            <person name="Thomas C.G."/>
            <person name="Felde R.L."/>
            <person name="Korf I.F."/>
            <person name="Cutter A.D."/>
            <person name="Schartner C.M."/>
            <person name="Ralston E.J."/>
            <person name="Meyer B.J."/>
            <person name="Haag E.S."/>
        </authorList>
    </citation>
    <scope>NUCLEOTIDE SEQUENCE [LARGE SCALE GENOMIC DNA]</scope>
    <source>
        <strain evidence="2">JU1422</strain>
    </source>
</reference>
<accession>A0A2G5SNU5</accession>
<dbReference type="AlphaFoldDB" id="A0A2G5SNU5"/>
<keyword evidence="2" id="KW-1185">Reference proteome</keyword>
<sequence length="119" mass="13717">MVLANWGRIQLKLHPKFLLEIVVCSIDSRFVFRFIRVNSFMPLRHSTSATSSVGFVGEWEKRRSVRGLCCVCNRGHLRQHVAAWCEVSPLVMDIGGWGRRQNTRMTSEKPRPLPRHMVG</sequence>
<dbReference type="EMBL" id="PDUG01000006">
    <property type="protein sequence ID" value="PIC16531.1"/>
    <property type="molecule type" value="Genomic_DNA"/>
</dbReference>
<name>A0A2G5SNU5_9PELO</name>
<dbReference type="Proteomes" id="UP000230233">
    <property type="component" value="Chromosome X"/>
</dbReference>
<protein>
    <submittedName>
        <fullName evidence="1">Uncharacterized protein</fullName>
    </submittedName>
</protein>